<sequence>MKIRLGKKVFAVAVGLLCVGASSYLAYTTYQDYATAEELESDLLLANIEALAQSGEHSGGTASAYCPIWDVKLEVGGGVLEFPKITCTTGGSYKCKEGKCPHEK</sequence>
<accession>A0A6N3DCM9</accession>
<dbReference type="RefSeq" id="WP_302018345.1">
    <property type="nucleotide sequence ID" value="NZ_CATWGA010000001.1"/>
</dbReference>
<gene>
    <name evidence="2" type="ORF">PCLFYP37_02263</name>
</gene>
<keyword evidence="1" id="KW-0732">Signal</keyword>
<evidence type="ECO:0000313" key="2">
    <source>
        <dbReference type="EMBL" id="VYU23447.1"/>
    </source>
</evidence>
<evidence type="ECO:0000256" key="1">
    <source>
        <dbReference type="SAM" id="SignalP"/>
    </source>
</evidence>
<proteinExistence type="predicted"/>
<reference evidence="2" key="1">
    <citation type="submission" date="2019-11" db="EMBL/GenBank/DDBJ databases">
        <authorList>
            <person name="Feng L."/>
        </authorList>
    </citation>
    <scope>NUCLEOTIDE SEQUENCE</scope>
    <source>
        <strain evidence="2">PclaraLFYP37</strain>
    </source>
</reference>
<feature type="chain" id="PRO_5026876992" description="NVEALA protein" evidence="1">
    <location>
        <begin position="27"/>
        <end position="104"/>
    </location>
</feature>
<dbReference type="EMBL" id="CACRUT010000015">
    <property type="protein sequence ID" value="VYU23447.1"/>
    <property type="molecule type" value="Genomic_DNA"/>
</dbReference>
<dbReference type="AlphaFoldDB" id="A0A6N3DCM9"/>
<evidence type="ECO:0008006" key="3">
    <source>
        <dbReference type="Google" id="ProtNLM"/>
    </source>
</evidence>
<organism evidence="2">
    <name type="scientific">Paraprevotella clara</name>
    <dbReference type="NCBI Taxonomy" id="454154"/>
    <lineage>
        <taxon>Bacteria</taxon>
        <taxon>Pseudomonadati</taxon>
        <taxon>Bacteroidota</taxon>
        <taxon>Bacteroidia</taxon>
        <taxon>Bacteroidales</taxon>
        <taxon>Prevotellaceae</taxon>
        <taxon>Paraprevotella</taxon>
    </lineage>
</organism>
<protein>
    <recommendedName>
        <fullName evidence="3">NVEALA protein</fullName>
    </recommendedName>
</protein>
<name>A0A6N3DCM9_9BACT</name>
<feature type="signal peptide" evidence="1">
    <location>
        <begin position="1"/>
        <end position="26"/>
    </location>
</feature>